<dbReference type="InterPro" id="IPR017972">
    <property type="entry name" value="Cyt_P450_CS"/>
</dbReference>
<dbReference type="PROSITE" id="PS00086">
    <property type="entry name" value="CYTOCHROME_P450"/>
    <property type="match status" value="1"/>
</dbReference>
<dbReference type="HOGENOM" id="CLU_001570_27_0_1"/>
<evidence type="ECO:0000313" key="10">
    <source>
        <dbReference type="EMBL" id="EKM52294.1"/>
    </source>
</evidence>
<dbReference type="Pfam" id="PF00067">
    <property type="entry name" value="p450"/>
    <property type="match status" value="1"/>
</dbReference>
<evidence type="ECO:0000256" key="7">
    <source>
        <dbReference type="ARBA" id="ARBA00023033"/>
    </source>
</evidence>
<evidence type="ECO:0000256" key="8">
    <source>
        <dbReference type="PIRSR" id="PIRSR602401-1"/>
    </source>
</evidence>
<organism evidence="10 11">
    <name type="scientific">Phanerochaete carnosa (strain HHB-10118-sp)</name>
    <name type="common">White-rot fungus</name>
    <name type="synonym">Peniophora carnosa</name>
    <dbReference type="NCBI Taxonomy" id="650164"/>
    <lineage>
        <taxon>Eukaryota</taxon>
        <taxon>Fungi</taxon>
        <taxon>Dikarya</taxon>
        <taxon>Basidiomycota</taxon>
        <taxon>Agaricomycotina</taxon>
        <taxon>Agaricomycetes</taxon>
        <taxon>Polyporales</taxon>
        <taxon>Phanerochaetaceae</taxon>
        <taxon>Phanerochaete</taxon>
    </lineage>
</organism>
<keyword evidence="11" id="KW-1185">Reference proteome</keyword>
<comment type="similarity">
    <text evidence="2 9">Belongs to the cytochrome P450 family.</text>
</comment>
<dbReference type="PRINTS" id="PR00463">
    <property type="entry name" value="EP450I"/>
</dbReference>
<dbReference type="GO" id="GO:0004497">
    <property type="term" value="F:monooxygenase activity"/>
    <property type="evidence" value="ECO:0007669"/>
    <property type="project" value="UniProtKB-KW"/>
</dbReference>
<comment type="cofactor">
    <cofactor evidence="1 8">
        <name>heme</name>
        <dbReference type="ChEBI" id="CHEBI:30413"/>
    </cofactor>
</comment>
<dbReference type="Gene3D" id="1.10.630.10">
    <property type="entry name" value="Cytochrome P450"/>
    <property type="match status" value="1"/>
</dbReference>
<dbReference type="GO" id="GO:0005506">
    <property type="term" value="F:iron ion binding"/>
    <property type="evidence" value="ECO:0007669"/>
    <property type="project" value="InterPro"/>
</dbReference>
<proteinExistence type="inferred from homology"/>
<dbReference type="PANTHER" id="PTHR24287">
    <property type="entry name" value="P450, PUTATIVE (EUROFUNG)-RELATED"/>
    <property type="match status" value="1"/>
</dbReference>
<dbReference type="InterPro" id="IPR036396">
    <property type="entry name" value="Cyt_P450_sf"/>
</dbReference>
<dbReference type="InterPro" id="IPR001128">
    <property type="entry name" value="Cyt_P450"/>
</dbReference>
<dbReference type="STRING" id="650164.K5W0C1"/>
<keyword evidence="6 8" id="KW-0408">Iron</keyword>
<feature type="binding site" description="axial binding residue" evidence="8">
    <location>
        <position position="382"/>
    </location>
    <ligand>
        <name>heme</name>
        <dbReference type="ChEBI" id="CHEBI:30413"/>
    </ligand>
    <ligandPart>
        <name>Fe</name>
        <dbReference type="ChEBI" id="CHEBI:18248"/>
    </ligandPart>
</feature>
<dbReference type="GO" id="GO:0020037">
    <property type="term" value="F:heme binding"/>
    <property type="evidence" value="ECO:0007669"/>
    <property type="project" value="InterPro"/>
</dbReference>
<dbReference type="KEGG" id="pco:PHACADRAFT_198361"/>
<protein>
    <recommendedName>
        <fullName evidence="12">Cytochrome P450</fullName>
    </recommendedName>
</protein>
<evidence type="ECO:0000256" key="2">
    <source>
        <dbReference type="ARBA" id="ARBA00010617"/>
    </source>
</evidence>
<keyword evidence="4 8" id="KW-0479">Metal-binding</keyword>
<dbReference type="EMBL" id="JH930475">
    <property type="protein sequence ID" value="EKM52294.1"/>
    <property type="molecule type" value="Genomic_DNA"/>
</dbReference>
<dbReference type="InterPro" id="IPR002401">
    <property type="entry name" value="Cyt_P450_E_grp-I"/>
</dbReference>
<reference evidence="10 11" key="1">
    <citation type="journal article" date="2012" name="BMC Genomics">
        <title>Comparative genomics of the white-rot fungi, Phanerochaete carnosa and P. chrysosporium, to elucidate the genetic basis of the distinct wood types they colonize.</title>
        <authorList>
            <person name="Suzuki H."/>
            <person name="MacDonald J."/>
            <person name="Syed K."/>
            <person name="Salamov A."/>
            <person name="Hori C."/>
            <person name="Aerts A."/>
            <person name="Henrissat B."/>
            <person name="Wiebenga A."/>
            <person name="vanKuyk P.A."/>
            <person name="Barry K."/>
            <person name="Lindquist E."/>
            <person name="LaButti K."/>
            <person name="Lapidus A."/>
            <person name="Lucas S."/>
            <person name="Coutinho P."/>
            <person name="Gong Y."/>
            <person name="Samejima M."/>
            <person name="Mahadevan R."/>
            <person name="Abou-Zaid M."/>
            <person name="de Vries R.P."/>
            <person name="Igarashi K."/>
            <person name="Yadav J.S."/>
            <person name="Grigoriev I.V."/>
            <person name="Master E.R."/>
        </authorList>
    </citation>
    <scope>NUCLEOTIDE SEQUENCE [LARGE SCALE GENOMIC DNA]</scope>
    <source>
        <strain evidence="10 11">HHB-10118-sp</strain>
    </source>
</reference>
<dbReference type="InParanoid" id="K5W0C1"/>
<dbReference type="InterPro" id="IPR047146">
    <property type="entry name" value="Cyt_P450_E_CYP52_fungi"/>
</dbReference>
<evidence type="ECO:0000313" key="11">
    <source>
        <dbReference type="Proteomes" id="UP000008370"/>
    </source>
</evidence>
<name>K5W0C1_PHACS</name>
<dbReference type="OrthoDB" id="1470350at2759"/>
<accession>K5W0C1</accession>
<keyword evidence="5 9" id="KW-0560">Oxidoreductase</keyword>
<dbReference type="PANTHER" id="PTHR24287:SF1">
    <property type="entry name" value="P450, PUTATIVE (EUROFUNG)-RELATED"/>
    <property type="match status" value="1"/>
</dbReference>
<evidence type="ECO:0000256" key="1">
    <source>
        <dbReference type="ARBA" id="ARBA00001971"/>
    </source>
</evidence>
<dbReference type="Proteomes" id="UP000008370">
    <property type="component" value="Unassembled WGS sequence"/>
</dbReference>
<evidence type="ECO:0000256" key="9">
    <source>
        <dbReference type="RuleBase" id="RU000461"/>
    </source>
</evidence>
<dbReference type="SUPFAM" id="SSF48264">
    <property type="entry name" value="Cytochrome P450"/>
    <property type="match status" value="1"/>
</dbReference>
<evidence type="ECO:0000256" key="6">
    <source>
        <dbReference type="ARBA" id="ARBA00023004"/>
    </source>
</evidence>
<gene>
    <name evidence="10" type="ORF">PHACADRAFT_198361</name>
</gene>
<dbReference type="GO" id="GO:0016705">
    <property type="term" value="F:oxidoreductase activity, acting on paired donors, with incorporation or reduction of molecular oxygen"/>
    <property type="evidence" value="ECO:0007669"/>
    <property type="project" value="InterPro"/>
</dbReference>
<dbReference type="RefSeq" id="XP_007398646.1">
    <property type="nucleotide sequence ID" value="XM_007398584.1"/>
</dbReference>
<dbReference type="AlphaFoldDB" id="K5W0C1"/>
<keyword evidence="7 9" id="KW-0503">Monooxygenase</keyword>
<dbReference type="GeneID" id="18911320"/>
<evidence type="ECO:0000256" key="4">
    <source>
        <dbReference type="ARBA" id="ARBA00022723"/>
    </source>
</evidence>
<evidence type="ECO:0008006" key="12">
    <source>
        <dbReference type="Google" id="ProtNLM"/>
    </source>
</evidence>
<dbReference type="PRINTS" id="PR00385">
    <property type="entry name" value="P450"/>
</dbReference>
<evidence type="ECO:0000256" key="3">
    <source>
        <dbReference type="ARBA" id="ARBA00022617"/>
    </source>
</evidence>
<sequence length="450" mass="52794">MDAFLVTEPQYIKRVLMTDATTYEKGPEFRSQFLDLLGNGVLTSEGDLWKFHRGMTRPFLNKHRYSDLQLFYDHTETLINRLKDRMREGFPADWQDLAHRYTLDTATTFLFGHDFRSLAADLPCPPLHPSRELSSDGKRVHHFFHAFQQAQVQTARRLRYGRFWPLFEFWRNRVREHVNVIESFLEPVIESVVLREKHHPRSAECQDEETLLEYLTRLTDDQRLIKDQTMNLLIGARDTTASTLTSAVYVLTQRPDVCQRLRREVVDMVGHRVPSYDDLHKMKYLRAFINEVLRLYPPVPITIRASTRPTVWPAAGPTEKPVYIPAHTRIYVALLIMHRRKDLWGPDADEFDPDRWLDERLHKYFIPNPSIFLPFHAGPRICLGQQFAYNSLSFVLVRLLQSFSQFELVLYDDDASESSSRSGVEFQTHLTMFVKGALWIKMQEPVEDPI</sequence>
<keyword evidence="3 8" id="KW-0349">Heme</keyword>
<evidence type="ECO:0000256" key="5">
    <source>
        <dbReference type="ARBA" id="ARBA00023002"/>
    </source>
</evidence>